<dbReference type="Gene3D" id="3.30.1150.10">
    <property type="match status" value="1"/>
</dbReference>
<comment type="caution">
    <text evidence="7">The sequence shown here is derived from an EMBL/GenBank/DDBJ whole genome shotgun (WGS) entry which is preliminary data.</text>
</comment>
<evidence type="ECO:0000313" key="8">
    <source>
        <dbReference type="Proteomes" id="UP001368500"/>
    </source>
</evidence>
<evidence type="ECO:0000259" key="6">
    <source>
        <dbReference type="PROSITE" id="PS52015"/>
    </source>
</evidence>
<feature type="domain" description="TonB C-terminal" evidence="6">
    <location>
        <begin position="61"/>
        <end position="155"/>
    </location>
</feature>
<accession>A0ABU9BCI1</accession>
<organism evidence="7 8">
    <name type="scientific">Pseudaquabacterium rugosum</name>
    <dbReference type="NCBI Taxonomy" id="2984194"/>
    <lineage>
        <taxon>Bacteria</taxon>
        <taxon>Pseudomonadati</taxon>
        <taxon>Pseudomonadota</taxon>
        <taxon>Betaproteobacteria</taxon>
        <taxon>Burkholderiales</taxon>
        <taxon>Sphaerotilaceae</taxon>
        <taxon>Pseudaquabacterium</taxon>
    </lineage>
</organism>
<gene>
    <name evidence="7" type="ORF">AACH11_16725</name>
</gene>
<evidence type="ECO:0000256" key="1">
    <source>
        <dbReference type="ARBA" id="ARBA00004167"/>
    </source>
</evidence>
<reference evidence="7 8" key="1">
    <citation type="submission" date="2024-04" db="EMBL/GenBank/DDBJ databases">
        <title>Novel species of the genus Ideonella isolated from streams.</title>
        <authorList>
            <person name="Lu H."/>
        </authorList>
    </citation>
    <scope>NUCLEOTIDE SEQUENCE [LARGE SCALE GENOMIC DNA]</scope>
    <source>
        <strain evidence="7 8">BYS139W</strain>
    </source>
</reference>
<evidence type="ECO:0000256" key="3">
    <source>
        <dbReference type="ARBA" id="ARBA00022989"/>
    </source>
</evidence>
<proteinExistence type="predicted"/>
<evidence type="ECO:0000256" key="4">
    <source>
        <dbReference type="ARBA" id="ARBA00023136"/>
    </source>
</evidence>
<dbReference type="Proteomes" id="UP001368500">
    <property type="component" value="Unassembled WGS sequence"/>
</dbReference>
<evidence type="ECO:0000256" key="2">
    <source>
        <dbReference type="ARBA" id="ARBA00022692"/>
    </source>
</evidence>
<keyword evidence="2" id="KW-0812">Transmembrane</keyword>
<keyword evidence="8" id="KW-1185">Reference proteome</keyword>
<dbReference type="EMBL" id="JBBUTF010000015">
    <property type="protein sequence ID" value="MEK8027610.1"/>
    <property type="molecule type" value="Genomic_DNA"/>
</dbReference>
<feature type="chain" id="PRO_5045058787" evidence="5">
    <location>
        <begin position="29"/>
        <end position="163"/>
    </location>
</feature>
<protein>
    <submittedName>
        <fullName evidence="7">Energy transducer TonB</fullName>
    </submittedName>
</protein>
<dbReference type="PROSITE" id="PS52015">
    <property type="entry name" value="TONB_CTD"/>
    <property type="match status" value="1"/>
</dbReference>
<keyword evidence="5" id="KW-0732">Signal</keyword>
<evidence type="ECO:0000313" key="7">
    <source>
        <dbReference type="EMBL" id="MEK8027610.1"/>
    </source>
</evidence>
<sequence>MMLLLARSSTIRPVVSALALLLSLGGCAVAPQGEGASAAAVVAPAPAPPAAAPSAWPETAVVLEQLTMVEQPPLRVPSSRADGRIIGPALLYVHVTAVGEVQKVRLHTSSGNPDMDREVMHFARAMRFAPPVIAPQTAPQAVTLVLPVHLPKSMGAARESWQP</sequence>
<keyword evidence="4" id="KW-0472">Membrane</keyword>
<dbReference type="InterPro" id="IPR037682">
    <property type="entry name" value="TonB_C"/>
</dbReference>
<feature type="signal peptide" evidence="5">
    <location>
        <begin position="1"/>
        <end position="28"/>
    </location>
</feature>
<dbReference type="RefSeq" id="WP_341375391.1">
    <property type="nucleotide sequence ID" value="NZ_JBBUTF010000015.1"/>
</dbReference>
<dbReference type="PROSITE" id="PS51257">
    <property type="entry name" value="PROKAR_LIPOPROTEIN"/>
    <property type="match status" value="1"/>
</dbReference>
<dbReference type="InterPro" id="IPR006260">
    <property type="entry name" value="TonB/TolA_C"/>
</dbReference>
<evidence type="ECO:0000256" key="5">
    <source>
        <dbReference type="SAM" id="SignalP"/>
    </source>
</evidence>
<dbReference type="SUPFAM" id="SSF74653">
    <property type="entry name" value="TolA/TonB C-terminal domain"/>
    <property type="match status" value="1"/>
</dbReference>
<dbReference type="NCBIfam" id="TIGR01352">
    <property type="entry name" value="tonB_Cterm"/>
    <property type="match status" value="1"/>
</dbReference>
<name>A0ABU9BCI1_9BURK</name>
<keyword evidence="3" id="KW-1133">Transmembrane helix</keyword>
<comment type="subcellular location">
    <subcellularLocation>
        <location evidence="1">Membrane</location>
        <topology evidence="1">Single-pass membrane protein</topology>
    </subcellularLocation>
</comment>